<evidence type="ECO:0000256" key="1">
    <source>
        <dbReference type="SAM" id="Phobius"/>
    </source>
</evidence>
<gene>
    <name evidence="2" type="ORF">I5803_03830</name>
</gene>
<comment type="caution">
    <text evidence="2">The sequence shown here is derived from an EMBL/GenBank/DDBJ whole genome shotgun (WGS) entry which is preliminary data.</text>
</comment>
<protein>
    <submittedName>
        <fullName evidence="2">DUF3619 family protein</fullName>
    </submittedName>
</protein>
<keyword evidence="1" id="KW-0472">Membrane</keyword>
<dbReference type="InterPro" id="IPR022064">
    <property type="entry name" value="DUF3619"/>
</dbReference>
<accession>A0A931MF90</accession>
<proteinExistence type="predicted"/>
<dbReference type="AlphaFoldDB" id="A0A931MF90"/>
<evidence type="ECO:0000313" key="3">
    <source>
        <dbReference type="Proteomes" id="UP000651050"/>
    </source>
</evidence>
<evidence type="ECO:0000313" key="2">
    <source>
        <dbReference type="EMBL" id="MBG9387136.1"/>
    </source>
</evidence>
<feature type="transmembrane region" description="Helical" evidence="1">
    <location>
        <begin position="79"/>
        <end position="99"/>
    </location>
</feature>
<keyword evidence="1" id="KW-1133">Transmembrane helix</keyword>
<keyword evidence="1" id="KW-0812">Transmembrane</keyword>
<dbReference type="RefSeq" id="WP_196985082.1">
    <property type="nucleotide sequence ID" value="NZ_JADWYS010000001.1"/>
</dbReference>
<reference evidence="2" key="1">
    <citation type="submission" date="2020-11" db="EMBL/GenBank/DDBJ databases">
        <title>Bacterial whole genome sequence for Caenimonas sp. DR4.4.</title>
        <authorList>
            <person name="Le V."/>
            <person name="Ko S.-R."/>
            <person name="Ahn C.-Y."/>
            <person name="Oh H.-M."/>
        </authorList>
    </citation>
    <scope>NUCLEOTIDE SEQUENCE</scope>
    <source>
        <strain evidence="2">DR4.4</strain>
    </source>
</reference>
<dbReference type="EMBL" id="JADWYS010000001">
    <property type="protein sequence ID" value="MBG9387136.1"/>
    <property type="molecule type" value="Genomic_DNA"/>
</dbReference>
<name>A0A931MF90_9BURK</name>
<organism evidence="2 3">
    <name type="scientific">Caenimonas aquaedulcis</name>
    <dbReference type="NCBI Taxonomy" id="2793270"/>
    <lineage>
        <taxon>Bacteria</taxon>
        <taxon>Pseudomonadati</taxon>
        <taxon>Pseudomonadota</taxon>
        <taxon>Betaproteobacteria</taxon>
        <taxon>Burkholderiales</taxon>
        <taxon>Comamonadaceae</taxon>
        <taxon>Caenimonas</taxon>
    </lineage>
</organism>
<keyword evidence="3" id="KW-1185">Reference proteome</keyword>
<dbReference type="Proteomes" id="UP000651050">
    <property type="component" value="Unassembled WGS sequence"/>
</dbReference>
<sequence length="142" mass="15102">MTNSPTITLQQAQDKFGLLLSQRLAAGTADLPRDISERLRAARVQAVARRKLENVRTAGSVVASGTSASLTFGDEHMGMWGRIGSVIPLIALVAGLFLIHTVQNDRRASEVAEVDAALLTDDLPPSAYADPGFVQFLKSGGE</sequence>
<dbReference type="Pfam" id="PF12279">
    <property type="entry name" value="DUF3619"/>
    <property type="match status" value="1"/>
</dbReference>